<sequence>MRKRVLTSDNSQLTRVNRGTFEHSKREQIAVNCTNKTDGVALIDTLTDEAADLLRHSLSENTARAYQGDLDHFRAWGGVVPATPAMICAYVGDHAGKLAVATILRRISMVSKAHEAANLPNPCRAEVVKATLRGLKRKHGSAQRQAKPLLRDDLFLVIDGLGDTIRDHRDRALLLLGFAGGFRRSELVGLERDDIEGVRQGLVVILRRSKTDQEGEGRRIGIPHGRTRHCPVAAVERWIEVAGIEAGALFRPINRHGHVGSTPLTGDAVSVLIRERLKAAGFDPEGYSGHSLRAGFATSAAQAGVSTLKIRAQTGHASDEMLSRYVREGELFTGNAAGALL</sequence>
<evidence type="ECO:0000256" key="3">
    <source>
        <dbReference type="ARBA" id="ARBA00023172"/>
    </source>
</evidence>
<dbReference type="Proteomes" id="UP000786693">
    <property type="component" value="Unassembled WGS sequence"/>
</dbReference>
<dbReference type="PANTHER" id="PTHR34605:SF3">
    <property type="entry name" value="P CELL-TYPE AGGLUTINATION PROTEIN MAP4-LIKE-RELATED"/>
    <property type="match status" value="1"/>
</dbReference>
<dbReference type="PROSITE" id="PS51900">
    <property type="entry name" value="CB"/>
    <property type="match status" value="1"/>
</dbReference>
<organism evidence="7 8">
    <name type="scientific">Jannaschia pagri</name>
    <dbReference type="NCBI Taxonomy" id="2829797"/>
    <lineage>
        <taxon>Bacteria</taxon>
        <taxon>Pseudomonadati</taxon>
        <taxon>Pseudomonadota</taxon>
        <taxon>Alphaproteobacteria</taxon>
        <taxon>Rhodobacterales</taxon>
        <taxon>Roseobacteraceae</taxon>
        <taxon>Jannaschia</taxon>
    </lineage>
</organism>
<keyword evidence="2 4" id="KW-0238">DNA-binding</keyword>
<dbReference type="Pfam" id="PF00589">
    <property type="entry name" value="Phage_integrase"/>
    <property type="match status" value="1"/>
</dbReference>
<gene>
    <name evidence="7" type="ORF">JANAI62_36250</name>
</gene>
<keyword evidence="8" id="KW-1185">Reference proteome</keyword>
<evidence type="ECO:0000259" key="5">
    <source>
        <dbReference type="PROSITE" id="PS51898"/>
    </source>
</evidence>
<dbReference type="InterPro" id="IPR010998">
    <property type="entry name" value="Integrase_recombinase_N"/>
</dbReference>
<evidence type="ECO:0000259" key="6">
    <source>
        <dbReference type="PROSITE" id="PS51900"/>
    </source>
</evidence>
<protein>
    <submittedName>
        <fullName evidence="7">Integrase</fullName>
    </submittedName>
</protein>
<dbReference type="Gene3D" id="1.10.150.130">
    <property type="match status" value="1"/>
</dbReference>
<proteinExistence type="predicted"/>
<dbReference type="InterPro" id="IPR002104">
    <property type="entry name" value="Integrase_catalytic"/>
</dbReference>
<dbReference type="InterPro" id="IPR013762">
    <property type="entry name" value="Integrase-like_cat_sf"/>
</dbReference>
<dbReference type="CDD" id="cd00799">
    <property type="entry name" value="INT_Cre_C"/>
    <property type="match status" value="1"/>
</dbReference>
<dbReference type="SUPFAM" id="SSF47823">
    <property type="entry name" value="lambda integrase-like, N-terminal domain"/>
    <property type="match status" value="1"/>
</dbReference>
<evidence type="ECO:0000313" key="7">
    <source>
        <dbReference type="EMBL" id="GIT97002.1"/>
    </source>
</evidence>
<dbReference type="SUPFAM" id="SSF56349">
    <property type="entry name" value="DNA breaking-rejoining enzymes"/>
    <property type="match status" value="1"/>
</dbReference>
<dbReference type="InterPro" id="IPR044068">
    <property type="entry name" value="CB"/>
</dbReference>
<evidence type="ECO:0000256" key="1">
    <source>
        <dbReference type="ARBA" id="ARBA00022908"/>
    </source>
</evidence>
<keyword evidence="3" id="KW-0233">DNA recombination</keyword>
<accession>A0ABQ4NSA2</accession>
<dbReference type="PANTHER" id="PTHR34605">
    <property type="entry name" value="PHAGE_INTEGRASE DOMAIN-CONTAINING PROTEIN"/>
    <property type="match status" value="1"/>
</dbReference>
<evidence type="ECO:0000256" key="4">
    <source>
        <dbReference type="PROSITE-ProRule" id="PRU01248"/>
    </source>
</evidence>
<evidence type="ECO:0000256" key="2">
    <source>
        <dbReference type="ARBA" id="ARBA00023125"/>
    </source>
</evidence>
<dbReference type="Gene3D" id="1.10.443.10">
    <property type="entry name" value="Intergrase catalytic core"/>
    <property type="match status" value="1"/>
</dbReference>
<comment type="caution">
    <text evidence="7">The sequence shown here is derived from an EMBL/GenBank/DDBJ whole genome shotgun (WGS) entry which is preliminary data.</text>
</comment>
<dbReference type="InterPro" id="IPR052925">
    <property type="entry name" value="Phage_Integrase-like_Recomb"/>
</dbReference>
<evidence type="ECO:0000313" key="8">
    <source>
        <dbReference type="Proteomes" id="UP000786693"/>
    </source>
</evidence>
<dbReference type="PROSITE" id="PS51898">
    <property type="entry name" value="TYR_RECOMBINASE"/>
    <property type="match status" value="1"/>
</dbReference>
<dbReference type="InterPro" id="IPR011010">
    <property type="entry name" value="DNA_brk_join_enz"/>
</dbReference>
<feature type="domain" description="Core-binding (CB)" evidence="6">
    <location>
        <begin position="44"/>
        <end position="118"/>
    </location>
</feature>
<dbReference type="EMBL" id="BPFH01000009">
    <property type="protein sequence ID" value="GIT97002.1"/>
    <property type="molecule type" value="Genomic_DNA"/>
</dbReference>
<feature type="domain" description="Tyr recombinase" evidence="5">
    <location>
        <begin position="144"/>
        <end position="338"/>
    </location>
</feature>
<name>A0ABQ4NSA2_9RHOB</name>
<reference evidence="7 8" key="1">
    <citation type="submission" date="2021-05" db="EMBL/GenBank/DDBJ databases">
        <title>Bacteria Genome sequencing.</title>
        <authorList>
            <person name="Takabe Y."/>
            <person name="Nakajima Y."/>
            <person name="Suzuki S."/>
            <person name="Shiozaki T."/>
        </authorList>
    </citation>
    <scope>NUCLEOTIDE SEQUENCE [LARGE SCALE GENOMIC DNA]</scope>
    <source>
        <strain evidence="7 8">AI_62</strain>
    </source>
</reference>
<keyword evidence="1" id="KW-0229">DNA integration</keyword>